<evidence type="ECO:0000313" key="3">
    <source>
        <dbReference type="EMBL" id="ABD12033.1"/>
    </source>
</evidence>
<protein>
    <submittedName>
        <fullName evidence="3">Pyridoxamine 5'-phosphate oxidase-related, FMN-binding</fullName>
    </submittedName>
</protein>
<dbReference type="GO" id="GO:0016627">
    <property type="term" value="F:oxidoreductase activity, acting on the CH-CH group of donors"/>
    <property type="evidence" value="ECO:0007669"/>
    <property type="project" value="TreeGrafter"/>
</dbReference>
<dbReference type="OrthoDB" id="9812086at2"/>
<dbReference type="InterPro" id="IPR019967">
    <property type="entry name" value="F420-dep_enz_PPOX_Rv0121"/>
</dbReference>
<dbReference type="SUPFAM" id="SSF50475">
    <property type="entry name" value="FMN-binding split barrel"/>
    <property type="match status" value="1"/>
</dbReference>
<name>Q2J9K9_FRACC</name>
<dbReference type="GO" id="GO:0005829">
    <property type="term" value="C:cytosol"/>
    <property type="evidence" value="ECO:0007669"/>
    <property type="project" value="TreeGrafter"/>
</dbReference>
<evidence type="ECO:0000256" key="1">
    <source>
        <dbReference type="ARBA" id="ARBA00023002"/>
    </source>
</evidence>
<dbReference type="KEGG" id="fra:Francci3_2671"/>
<feature type="domain" description="Pyridoxamine 5'-phosphate oxidase N-terminal" evidence="2">
    <location>
        <begin position="29"/>
        <end position="166"/>
    </location>
</feature>
<dbReference type="STRING" id="106370.Francci3_2671"/>
<gene>
    <name evidence="3" type="ordered locus">Francci3_2671</name>
</gene>
<dbReference type="PANTHER" id="PTHR35176:SF2">
    <property type="entry name" value="F420H(2)-DEPENDENT REDUCTASE RV1155"/>
    <property type="match status" value="1"/>
</dbReference>
<keyword evidence="1" id="KW-0560">Oxidoreductase</keyword>
<dbReference type="GO" id="GO:0070967">
    <property type="term" value="F:coenzyme F420 binding"/>
    <property type="evidence" value="ECO:0007669"/>
    <property type="project" value="TreeGrafter"/>
</dbReference>
<evidence type="ECO:0000313" key="4">
    <source>
        <dbReference type="Proteomes" id="UP000001937"/>
    </source>
</evidence>
<dbReference type="InterPro" id="IPR012349">
    <property type="entry name" value="Split_barrel_FMN-bd"/>
</dbReference>
<dbReference type="EMBL" id="CP000249">
    <property type="protein sequence ID" value="ABD12033.1"/>
    <property type="molecule type" value="Genomic_DNA"/>
</dbReference>
<dbReference type="Gene3D" id="2.30.110.10">
    <property type="entry name" value="Electron Transport, Fmn-binding Protein, Chain A"/>
    <property type="match status" value="1"/>
</dbReference>
<dbReference type="AlphaFoldDB" id="Q2J9K9"/>
<dbReference type="PANTHER" id="PTHR35176">
    <property type="entry name" value="HEME OXYGENASE HI_0854-RELATED"/>
    <property type="match status" value="1"/>
</dbReference>
<dbReference type="PhylomeDB" id="Q2J9K9"/>
<evidence type="ECO:0000259" key="2">
    <source>
        <dbReference type="Pfam" id="PF01243"/>
    </source>
</evidence>
<keyword evidence="4" id="KW-1185">Reference proteome</keyword>
<dbReference type="Pfam" id="PF01243">
    <property type="entry name" value="PNPOx_N"/>
    <property type="match status" value="1"/>
</dbReference>
<proteinExistence type="predicted"/>
<dbReference type="NCBIfam" id="TIGR03668">
    <property type="entry name" value="Rv0121_F420"/>
    <property type="match status" value="1"/>
</dbReference>
<accession>Q2J9K9</accession>
<dbReference type="Proteomes" id="UP000001937">
    <property type="component" value="Chromosome"/>
</dbReference>
<sequence length="170" mass="18017">MDDASRPAPCGRLHPVGSYGGTVRLTDVEARTRFTAARVARLATAGGDGRPHIVPVTFAVNAGAVNAGAASVVTAVDHKPKSTLGGLRRLRNITENPQVSLLVDAYDDDWSRLWWARADGEARIVRAGEPGHAPAVELLIARYDQYQAAPPAGPAIIVTVARWSGWAFSA</sequence>
<dbReference type="HOGENOM" id="CLU_115786_0_0_11"/>
<dbReference type="InterPro" id="IPR011576">
    <property type="entry name" value="Pyridox_Oxase_N"/>
</dbReference>
<dbReference type="InterPro" id="IPR052019">
    <property type="entry name" value="F420H2_bilvrd_red/Heme_oxyg"/>
</dbReference>
<organism evidence="3 4">
    <name type="scientific">Frankia casuarinae (strain DSM 45818 / CECT 9043 / HFP020203 / CcI3)</name>
    <dbReference type="NCBI Taxonomy" id="106370"/>
    <lineage>
        <taxon>Bacteria</taxon>
        <taxon>Bacillati</taxon>
        <taxon>Actinomycetota</taxon>
        <taxon>Actinomycetes</taxon>
        <taxon>Frankiales</taxon>
        <taxon>Frankiaceae</taxon>
        <taxon>Frankia</taxon>
    </lineage>
</organism>
<reference evidence="3 4" key="1">
    <citation type="journal article" date="2007" name="Genome Res.">
        <title>Genome characteristics of facultatively symbiotic Frankia sp. strains reflect host range and host plant biogeography.</title>
        <authorList>
            <person name="Normand P."/>
            <person name="Lapierre P."/>
            <person name="Tisa L.S."/>
            <person name="Gogarten J.P."/>
            <person name="Alloisio N."/>
            <person name="Bagnarol E."/>
            <person name="Bassi C.A."/>
            <person name="Berry A.M."/>
            <person name="Bickhart D.M."/>
            <person name="Choisne N."/>
            <person name="Couloux A."/>
            <person name="Cournoyer B."/>
            <person name="Cruveiller S."/>
            <person name="Daubin V."/>
            <person name="Demange N."/>
            <person name="Francino M.P."/>
            <person name="Goltsman E."/>
            <person name="Huang Y."/>
            <person name="Kopp O.R."/>
            <person name="Labarre L."/>
            <person name="Lapidus A."/>
            <person name="Lavire C."/>
            <person name="Marechal J."/>
            <person name="Martinez M."/>
            <person name="Mastronunzio J.E."/>
            <person name="Mullin B.C."/>
            <person name="Niemann J."/>
            <person name="Pujic P."/>
            <person name="Rawnsley T."/>
            <person name="Rouy Z."/>
            <person name="Schenowitz C."/>
            <person name="Sellstedt A."/>
            <person name="Tavares F."/>
            <person name="Tomkins J.P."/>
            <person name="Vallenet D."/>
            <person name="Valverde C."/>
            <person name="Wall L.G."/>
            <person name="Wang Y."/>
            <person name="Medigue C."/>
            <person name="Benson D.R."/>
        </authorList>
    </citation>
    <scope>NUCLEOTIDE SEQUENCE [LARGE SCALE GENOMIC DNA]</scope>
    <source>
        <strain evidence="4">DSM 45818 / CECT 9043 / CcI3</strain>
    </source>
</reference>
<dbReference type="eggNOG" id="COG3467">
    <property type="taxonomic scope" value="Bacteria"/>
</dbReference>